<organism evidence="1 2">
    <name type="scientific">Bradyrhizobium sediminis</name>
    <dbReference type="NCBI Taxonomy" id="2840469"/>
    <lineage>
        <taxon>Bacteria</taxon>
        <taxon>Pseudomonadati</taxon>
        <taxon>Pseudomonadota</taxon>
        <taxon>Alphaproteobacteria</taxon>
        <taxon>Hyphomicrobiales</taxon>
        <taxon>Nitrobacteraceae</taxon>
        <taxon>Bradyrhizobium</taxon>
    </lineage>
</organism>
<sequence length="92" mass="10484">MILSFRDKALERFFATGDGRRLSVQNTKRIANILRSLDDASRPEDMNLPGFHFHALVGRDKGRYAVSASGNWRITFGWIEGDAVDVDLEDYH</sequence>
<dbReference type="RefSeq" id="WP_215621235.1">
    <property type="nucleotide sequence ID" value="NZ_CP076134.1"/>
</dbReference>
<protein>
    <submittedName>
        <fullName evidence="1">Type II toxin-antitoxin system RelE/ParE family toxin</fullName>
    </submittedName>
</protein>
<gene>
    <name evidence="1" type="ORF">KMZ29_22350</name>
</gene>
<dbReference type="EMBL" id="CP076134">
    <property type="protein sequence ID" value="QWG12418.1"/>
    <property type="molecule type" value="Genomic_DNA"/>
</dbReference>
<dbReference type="PANTHER" id="PTHR40266:SF2">
    <property type="entry name" value="TOXIN HIGB-1"/>
    <property type="match status" value="1"/>
</dbReference>
<dbReference type="SUPFAM" id="SSF143011">
    <property type="entry name" value="RelE-like"/>
    <property type="match status" value="1"/>
</dbReference>
<dbReference type="Gene3D" id="3.30.2310.20">
    <property type="entry name" value="RelE-like"/>
    <property type="match status" value="1"/>
</dbReference>
<proteinExistence type="predicted"/>
<dbReference type="AlphaFoldDB" id="A0A975RM75"/>
<dbReference type="InterPro" id="IPR007711">
    <property type="entry name" value="HigB-1"/>
</dbReference>
<reference evidence="1" key="1">
    <citation type="submission" date="2021-06" db="EMBL/GenBank/DDBJ databases">
        <title>Bradyrhizobium sp. S2-20-1 Genome sequencing.</title>
        <authorList>
            <person name="Jin L."/>
        </authorList>
    </citation>
    <scope>NUCLEOTIDE SEQUENCE</scope>
    <source>
        <strain evidence="1">S2-20-1</strain>
    </source>
</reference>
<evidence type="ECO:0000313" key="1">
    <source>
        <dbReference type="EMBL" id="QWG12418.1"/>
    </source>
</evidence>
<dbReference type="PANTHER" id="PTHR40266">
    <property type="entry name" value="TOXIN HIGB-1"/>
    <property type="match status" value="1"/>
</dbReference>
<name>A0A975RM75_9BRAD</name>
<evidence type="ECO:0000313" key="2">
    <source>
        <dbReference type="Proteomes" id="UP000680839"/>
    </source>
</evidence>
<accession>A0A975RM75</accession>
<dbReference type="Proteomes" id="UP000680839">
    <property type="component" value="Chromosome"/>
</dbReference>
<dbReference type="Pfam" id="PF05015">
    <property type="entry name" value="HigB-like_toxin"/>
    <property type="match status" value="1"/>
</dbReference>
<dbReference type="InterPro" id="IPR035093">
    <property type="entry name" value="RelE/ParE_toxin_dom_sf"/>
</dbReference>